<gene>
    <name evidence="1" type="ORF">H8R94_01475</name>
</gene>
<reference evidence="1 2" key="1">
    <citation type="submission" date="2020-08" db="EMBL/GenBank/DDBJ databases">
        <title>Genome public.</title>
        <authorList>
            <person name="Liu C."/>
            <person name="Sun Q."/>
        </authorList>
    </citation>
    <scope>NUCLEOTIDE SEQUENCE [LARGE SCALE GENOMIC DNA]</scope>
    <source>
        <strain evidence="1 2">NSJ-9</strain>
    </source>
</reference>
<comment type="caution">
    <text evidence="1">The sequence shown here is derived from an EMBL/GenBank/DDBJ whole genome shotgun (WGS) entry which is preliminary data.</text>
</comment>
<dbReference type="EMBL" id="JACOPG010000001">
    <property type="protein sequence ID" value="MBC5685295.1"/>
    <property type="molecule type" value="Genomic_DNA"/>
</dbReference>
<dbReference type="Proteomes" id="UP000643810">
    <property type="component" value="Unassembled WGS sequence"/>
</dbReference>
<keyword evidence="1" id="KW-0969">Cilium</keyword>
<keyword evidence="1" id="KW-0966">Cell projection</keyword>
<dbReference type="InterPro" id="IPR013367">
    <property type="entry name" value="Flagellar_put"/>
</dbReference>
<evidence type="ECO:0000313" key="2">
    <source>
        <dbReference type="Proteomes" id="UP000643810"/>
    </source>
</evidence>
<accession>A0ABR7GCY0</accession>
<protein>
    <submittedName>
        <fullName evidence="1">Flagellar protein</fullName>
    </submittedName>
</protein>
<dbReference type="NCBIfam" id="TIGR02530">
    <property type="entry name" value="flg_new"/>
    <property type="match status" value="1"/>
</dbReference>
<dbReference type="RefSeq" id="WP_118281071.1">
    <property type="nucleotide sequence ID" value="NZ_JACOPG010000001.1"/>
</dbReference>
<name>A0ABR7GCY0_9FIRM</name>
<evidence type="ECO:0000313" key="1">
    <source>
        <dbReference type="EMBL" id="MBC5685295.1"/>
    </source>
</evidence>
<dbReference type="Pfam" id="PF12611">
    <property type="entry name" value="Flagellar_put"/>
    <property type="match status" value="1"/>
</dbReference>
<keyword evidence="1" id="KW-0282">Flagellum</keyword>
<proteinExistence type="predicted"/>
<organism evidence="1 2">
    <name type="scientific">Roseburia lenta</name>
    <dbReference type="NCBI Taxonomy" id="2763061"/>
    <lineage>
        <taxon>Bacteria</taxon>
        <taxon>Bacillati</taxon>
        <taxon>Bacillota</taxon>
        <taxon>Clostridia</taxon>
        <taxon>Lachnospirales</taxon>
        <taxon>Lachnospiraceae</taxon>
        <taxon>Roseburia</taxon>
    </lineage>
</organism>
<sequence>MNPINNSFTSIEQVTGQYLKTQDNKTKEKTTGLSFEDVLRQQMGGTAESTSELKFSKHANMRLEQRDIALSADQSQRLEAGVAKASEKGIKESLVIVDSLAFIVNVPNQTVVTAMDQTESDENVFTNIDGAVII</sequence>
<keyword evidence="2" id="KW-1185">Reference proteome</keyword>